<accession>A0A0U5GU67</accession>
<dbReference type="InterPro" id="IPR034094">
    <property type="entry name" value="Mak32"/>
</dbReference>
<proteinExistence type="predicted"/>
<dbReference type="STRING" id="454130.A0A0U5GU67"/>
<dbReference type="PANTHER" id="PTHR47098:SF2">
    <property type="entry name" value="PROTEIN MAK32"/>
    <property type="match status" value="1"/>
</dbReference>
<dbReference type="Gene3D" id="3.40.1190.20">
    <property type="match status" value="1"/>
</dbReference>
<dbReference type="SUPFAM" id="SSF53613">
    <property type="entry name" value="Ribokinase-like"/>
    <property type="match status" value="1"/>
</dbReference>
<dbReference type="EMBL" id="CDMC01000007">
    <property type="protein sequence ID" value="CEN62602.1"/>
    <property type="molecule type" value="Genomic_DNA"/>
</dbReference>
<reference evidence="3" key="1">
    <citation type="journal article" date="2016" name="Genome Announc.">
        <title>Draft genome sequences of fungus Aspergillus calidoustus.</title>
        <authorList>
            <person name="Horn F."/>
            <person name="Linde J."/>
            <person name="Mattern D.J."/>
            <person name="Walther G."/>
            <person name="Guthke R."/>
            <person name="Scherlach K."/>
            <person name="Martin K."/>
            <person name="Brakhage A.A."/>
            <person name="Petzke L."/>
            <person name="Valiante V."/>
        </authorList>
    </citation>
    <scope>NUCLEOTIDE SEQUENCE [LARGE SCALE GENOMIC DNA]</scope>
    <source>
        <strain evidence="3">SF006504</strain>
    </source>
</reference>
<dbReference type="Pfam" id="PF00294">
    <property type="entry name" value="PfkB"/>
    <property type="match status" value="1"/>
</dbReference>
<dbReference type="OrthoDB" id="497927at2759"/>
<evidence type="ECO:0000313" key="3">
    <source>
        <dbReference type="Proteomes" id="UP000054771"/>
    </source>
</evidence>
<feature type="domain" description="Carbohydrate kinase PfkB" evidence="1">
    <location>
        <begin position="35"/>
        <end position="307"/>
    </location>
</feature>
<dbReference type="Proteomes" id="UP000054771">
    <property type="component" value="Unassembled WGS sequence"/>
</dbReference>
<protein>
    <recommendedName>
        <fullName evidence="1">Carbohydrate kinase PfkB domain-containing protein</fullName>
    </recommendedName>
</protein>
<dbReference type="InterPro" id="IPR011611">
    <property type="entry name" value="PfkB_dom"/>
</dbReference>
<dbReference type="AlphaFoldDB" id="A0A0U5GU67"/>
<evidence type="ECO:0000259" key="1">
    <source>
        <dbReference type="Pfam" id="PF00294"/>
    </source>
</evidence>
<name>A0A0U5GU67_ASPCI</name>
<dbReference type="InterPro" id="IPR029056">
    <property type="entry name" value="Ribokinase-like"/>
</dbReference>
<dbReference type="CDD" id="cd01943">
    <property type="entry name" value="MAK32"/>
    <property type="match status" value="1"/>
</dbReference>
<dbReference type="PANTHER" id="PTHR47098">
    <property type="entry name" value="PROTEIN MAK32"/>
    <property type="match status" value="1"/>
</dbReference>
<dbReference type="OMA" id="VIKSWNT"/>
<keyword evidence="3" id="KW-1185">Reference proteome</keyword>
<gene>
    <name evidence="2" type="ORF">ASPCAL09235</name>
</gene>
<organism evidence="2 3">
    <name type="scientific">Aspergillus calidoustus</name>
    <dbReference type="NCBI Taxonomy" id="454130"/>
    <lineage>
        <taxon>Eukaryota</taxon>
        <taxon>Fungi</taxon>
        <taxon>Dikarya</taxon>
        <taxon>Ascomycota</taxon>
        <taxon>Pezizomycotina</taxon>
        <taxon>Eurotiomycetes</taxon>
        <taxon>Eurotiomycetidae</taxon>
        <taxon>Eurotiales</taxon>
        <taxon>Aspergillaceae</taxon>
        <taxon>Aspergillus</taxon>
        <taxon>Aspergillus subgen. Nidulantes</taxon>
    </lineage>
</organism>
<sequence>MSGDATAGTKRSNVEFCTLGMFILDDIDFEGSRPSVKNVLGGAASFAVIGARMVAGKEYSRSVSWIVDVGSDFPPEVLNELKAWDTDCTFREDPGRLTTRAWNGYGPNEKRAFKYLTPKLRLEPYMLSDSQVLSKTFHMVCSSARCISIVRDILRRREELESAGTPSSGRPVFVWEPVPDMCTPEEQQKFLEACREVDIVSPNDLELGMMFGRPSWSEESEFGKRIAEKILVSGIGLHGEGHLIIRAGKDGSYSYSRGQRLWLPAYHQPVASGESAVVDPTGAGNSYLGALAQGMISKGRDAATVVDSVLGTSANWRNATTTAQGEQSSVPMALILATVAASFVVEQIGVPRQSTSGEGKELWNETEFTERVRLYTQGLYRTLEESPRKHLQMN</sequence>
<evidence type="ECO:0000313" key="2">
    <source>
        <dbReference type="EMBL" id="CEN62602.1"/>
    </source>
</evidence>